<keyword evidence="2" id="KW-1185">Reference proteome</keyword>
<evidence type="ECO:0000313" key="1">
    <source>
        <dbReference type="EMBL" id="MBB5432293.1"/>
    </source>
</evidence>
<dbReference type="Gene3D" id="1.25.40.10">
    <property type="entry name" value="Tetratricopeptide repeat domain"/>
    <property type="match status" value="1"/>
</dbReference>
<proteinExistence type="predicted"/>
<gene>
    <name evidence="1" type="ORF">HDA36_002377</name>
</gene>
<organism evidence="1 2">
    <name type="scientific">Nocardiopsis composta</name>
    <dbReference type="NCBI Taxonomy" id="157465"/>
    <lineage>
        <taxon>Bacteria</taxon>
        <taxon>Bacillati</taxon>
        <taxon>Actinomycetota</taxon>
        <taxon>Actinomycetes</taxon>
        <taxon>Streptosporangiales</taxon>
        <taxon>Nocardiopsidaceae</taxon>
        <taxon>Nocardiopsis</taxon>
    </lineage>
</organism>
<dbReference type="AlphaFoldDB" id="A0A7W8VDR7"/>
<accession>A0A7W8VDR7</accession>
<evidence type="ECO:0000313" key="2">
    <source>
        <dbReference type="Proteomes" id="UP000572635"/>
    </source>
</evidence>
<name>A0A7W8VDR7_9ACTN</name>
<protein>
    <submittedName>
        <fullName evidence="1">Tetratricopeptide (TPR) repeat protein</fullName>
    </submittedName>
</protein>
<dbReference type="InterPro" id="IPR011990">
    <property type="entry name" value="TPR-like_helical_dom_sf"/>
</dbReference>
<dbReference type="EMBL" id="JACHDB010000001">
    <property type="protein sequence ID" value="MBB5432293.1"/>
    <property type="molecule type" value="Genomic_DNA"/>
</dbReference>
<sequence length="133" mass="15299">MQRQKLARCLRAMGDAAGERKELKRAWEEVLGLREEQGRDAYNEGRILMELARLALEAERDLEEAAECIEEALACFRGTHRRRTADVLCLRADLHEAQGDSAGADADLREAAELYRLDDRIADLHRVNRRLRR</sequence>
<dbReference type="SUPFAM" id="SSF48452">
    <property type="entry name" value="TPR-like"/>
    <property type="match status" value="1"/>
</dbReference>
<dbReference type="Proteomes" id="UP000572635">
    <property type="component" value="Unassembled WGS sequence"/>
</dbReference>
<comment type="caution">
    <text evidence="1">The sequence shown here is derived from an EMBL/GenBank/DDBJ whole genome shotgun (WGS) entry which is preliminary data.</text>
</comment>
<reference evidence="1 2" key="1">
    <citation type="submission" date="2020-08" db="EMBL/GenBank/DDBJ databases">
        <title>Sequencing the genomes of 1000 actinobacteria strains.</title>
        <authorList>
            <person name="Klenk H.-P."/>
        </authorList>
    </citation>
    <scope>NUCLEOTIDE SEQUENCE [LARGE SCALE GENOMIC DNA]</scope>
    <source>
        <strain evidence="1 2">DSM 44551</strain>
    </source>
</reference>